<dbReference type="InterPro" id="IPR052709">
    <property type="entry name" value="Transposase-MT_Hybrid"/>
</dbReference>
<evidence type="ECO:0000256" key="1">
    <source>
        <dbReference type="SAM" id="Phobius"/>
    </source>
</evidence>
<accession>A0AAV8Y6D6</accession>
<keyword evidence="1" id="KW-0812">Transmembrane</keyword>
<evidence type="ECO:0000313" key="3">
    <source>
        <dbReference type="Proteomes" id="UP001162162"/>
    </source>
</evidence>
<reference evidence="2" key="1">
    <citation type="journal article" date="2023" name="Insect Mol. Biol.">
        <title>Genome sequencing provides insights into the evolution of gene families encoding plant cell wall-degrading enzymes in longhorned beetles.</title>
        <authorList>
            <person name="Shin N.R."/>
            <person name="Okamura Y."/>
            <person name="Kirsch R."/>
            <person name="Pauchet Y."/>
        </authorList>
    </citation>
    <scope>NUCLEOTIDE SEQUENCE</scope>
    <source>
        <strain evidence="2">AMC_N1</strain>
    </source>
</reference>
<comment type="caution">
    <text evidence="2">The sequence shown here is derived from an EMBL/GenBank/DDBJ whole genome shotgun (WGS) entry which is preliminary data.</text>
</comment>
<organism evidence="2 3">
    <name type="scientific">Aromia moschata</name>
    <dbReference type="NCBI Taxonomy" id="1265417"/>
    <lineage>
        <taxon>Eukaryota</taxon>
        <taxon>Metazoa</taxon>
        <taxon>Ecdysozoa</taxon>
        <taxon>Arthropoda</taxon>
        <taxon>Hexapoda</taxon>
        <taxon>Insecta</taxon>
        <taxon>Pterygota</taxon>
        <taxon>Neoptera</taxon>
        <taxon>Endopterygota</taxon>
        <taxon>Coleoptera</taxon>
        <taxon>Polyphaga</taxon>
        <taxon>Cucujiformia</taxon>
        <taxon>Chrysomeloidea</taxon>
        <taxon>Cerambycidae</taxon>
        <taxon>Cerambycinae</taxon>
        <taxon>Callichromatini</taxon>
        <taxon>Aromia</taxon>
    </lineage>
</organism>
<gene>
    <name evidence="2" type="ORF">NQ318_020822</name>
</gene>
<proteinExistence type="predicted"/>
<keyword evidence="1" id="KW-1133">Transmembrane helix</keyword>
<evidence type="ECO:0000313" key="2">
    <source>
        <dbReference type="EMBL" id="KAJ8946728.1"/>
    </source>
</evidence>
<name>A0AAV8Y6D6_9CUCU</name>
<protein>
    <submittedName>
        <fullName evidence="2">Uncharacterized protein</fullName>
    </submittedName>
</protein>
<dbReference type="PANTHER" id="PTHR46060">
    <property type="entry name" value="MARINER MOS1 TRANSPOSASE-LIKE PROTEIN"/>
    <property type="match status" value="1"/>
</dbReference>
<keyword evidence="1" id="KW-0472">Membrane</keyword>
<feature type="transmembrane region" description="Helical" evidence="1">
    <location>
        <begin position="6"/>
        <end position="27"/>
    </location>
</feature>
<dbReference type="EMBL" id="JAPWTK010000178">
    <property type="protein sequence ID" value="KAJ8946728.1"/>
    <property type="molecule type" value="Genomic_DNA"/>
</dbReference>
<dbReference type="Proteomes" id="UP001162162">
    <property type="component" value="Unassembled WGS sequence"/>
</dbReference>
<dbReference type="PANTHER" id="PTHR46060:SF1">
    <property type="entry name" value="MARINER MOS1 TRANSPOSASE-LIKE PROTEIN"/>
    <property type="match status" value="1"/>
</dbReference>
<keyword evidence="3" id="KW-1185">Reference proteome</keyword>
<sequence>GAVSAFGIILVVVLLTGAVLGLVTCLLSHQWGTGGASGAGTPATHPHHAADSPTTAPCWLLVRKLGLLDMVTLKGTRFESVEAVKAKATEVPNQLTEADFQHCFQQWKSRMERCRDSLGRVSAIGPLSRRGSDGPGKVVRHELKAAARSKHQRSRGHKLIVIMCLSNGLAAVDYLQCTENRMVFLVSDILGMKRVAAGLVPKELNVLQKEHRKQVTVDMVSRADSEPNIMKRFTTGDETWVFEYDMQTSRQSSE</sequence>
<feature type="non-terminal residue" evidence="2">
    <location>
        <position position="1"/>
    </location>
</feature>
<dbReference type="AlphaFoldDB" id="A0AAV8Y6D6"/>